<feature type="signal peptide" evidence="1">
    <location>
        <begin position="1"/>
        <end position="21"/>
    </location>
</feature>
<proteinExistence type="predicted"/>
<accession>A0A501XMP8</accession>
<organism evidence="2 3">
    <name type="scientific">Sandaracinobacter neustonicus</name>
    <dbReference type="NCBI Taxonomy" id="1715348"/>
    <lineage>
        <taxon>Bacteria</taxon>
        <taxon>Pseudomonadati</taxon>
        <taxon>Pseudomonadota</taxon>
        <taxon>Alphaproteobacteria</taxon>
        <taxon>Sphingomonadales</taxon>
        <taxon>Sphingosinicellaceae</taxon>
        <taxon>Sandaracinobacter</taxon>
    </lineage>
</organism>
<keyword evidence="3" id="KW-1185">Reference proteome</keyword>
<gene>
    <name evidence="2" type="ORF">FJQ54_08670</name>
</gene>
<keyword evidence="1" id="KW-0732">Signal</keyword>
<dbReference type="AlphaFoldDB" id="A0A501XMP8"/>
<dbReference type="RefSeq" id="WP_140928024.1">
    <property type="nucleotide sequence ID" value="NZ_VFSU01000023.1"/>
</dbReference>
<evidence type="ECO:0000313" key="2">
    <source>
        <dbReference type="EMBL" id="TPE61407.1"/>
    </source>
</evidence>
<feature type="chain" id="PRO_5021458604" evidence="1">
    <location>
        <begin position="22"/>
        <end position="131"/>
    </location>
</feature>
<dbReference type="EMBL" id="VFSU01000023">
    <property type="protein sequence ID" value="TPE61407.1"/>
    <property type="molecule type" value="Genomic_DNA"/>
</dbReference>
<evidence type="ECO:0000256" key="1">
    <source>
        <dbReference type="SAM" id="SignalP"/>
    </source>
</evidence>
<sequence>MRSDQLLIATGLLLATASAFAAKPPITDPATLKTTGDARNCISNMPQVSTTPAGSSVLMFQSGSRWYRNDLRSSCPALRDDRVLVFRNVQGSQYCALDQFDVVEPAGRMNLGSCALGKFTPVEVPKGTRFK</sequence>
<reference evidence="2 3" key="1">
    <citation type="submission" date="2019-06" db="EMBL/GenBank/DDBJ databases">
        <authorList>
            <person name="Lee I."/>
            <person name="Jang G.I."/>
            <person name="Hwang C.Y."/>
        </authorList>
    </citation>
    <scope>NUCLEOTIDE SEQUENCE [LARGE SCALE GENOMIC DNA]</scope>
    <source>
        <strain evidence="2 3">PAMC 28131</strain>
    </source>
</reference>
<protein>
    <submittedName>
        <fullName evidence="2">Uncharacterized protein</fullName>
    </submittedName>
</protein>
<name>A0A501XMP8_9SPHN</name>
<comment type="caution">
    <text evidence="2">The sequence shown here is derived from an EMBL/GenBank/DDBJ whole genome shotgun (WGS) entry which is preliminary data.</text>
</comment>
<evidence type="ECO:0000313" key="3">
    <source>
        <dbReference type="Proteomes" id="UP000319897"/>
    </source>
</evidence>
<dbReference type="OrthoDB" id="7596589at2"/>
<dbReference type="Proteomes" id="UP000319897">
    <property type="component" value="Unassembled WGS sequence"/>
</dbReference>